<dbReference type="InterPro" id="IPR036259">
    <property type="entry name" value="MFS_trans_sf"/>
</dbReference>
<feature type="transmembrane region" description="Helical" evidence="7">
    <location>
        <begin position="270"/>
        <end position="291"/>
    </location>
</feature>
<evidence type="ECO:0000256" key="2">
    <source>
        <dbReference type="ARBA" id="ARBA00022448"/>
    </source>
</evidence>
<feature type="domain" description="Major facilitator superfamily (MFS) profile" evidence="8">
    <location>
        <begin position="9"/>
        <end position="496"/>
    </location>
</feature>
<accession>A0A9P5Z4E8</accession>
<feature type="transmembrane region" description="Helical" evidence="7">
    <location>
        <begin position="74"/>
        <end position="93"/>
    </location>
</feature>
<dbReference type="PRINTS" id="PR01036">
    <property type="entry name" value="TCRTETB"/>
</dbReference>
<keyword evidence="2" id="KW-0813">Transport</keyword>
<feature type="transmembrane region" description="Helical" evidence="7">
    <location>
        <begin position="235"/>
        <end position="258"/>
    </location>
</feature>
<name>A0A9P5Z4E8_9AGAR</name>
<organism evidence="9 10">
    <name type="scientific">Pholiota conissans</name>
    <dbReference type="NCBI Taxonomy" id="109636"/>
    <lineage>
        <taxon>Eukaryota</taxon>
        <taxon>Fungi</taxon>
        <taxon>Dikarya</taxon>
        <taxon>Basidiomycota</taxon>
        <taxon>Agaricomycotina</taxon>
        <taxon>Agaricomycetes</taxon>
        <taxon>Agaricomycetidae</taxon>
        <taxon>Agaricales</taxon>
        <taxon>Agaricineae</taxon>
        <taxon>Strophariaceae</taxon>
        <taxon>Pholiota</taxon>
    </lineage>
</organism>
<feature type="transmembrane region" description="Helical" evidence="7">
    <location>
        <begin position="43"/>
        <end position="62"/>
    </location>
</feature>
<dbReference type="Proteomes" id="UP000807469">
    <property type="component" value="Unassembled WGS sequence"/>
</dbReference>
<feature type="transmembrane region" description="Helical" evidence="7">
    <location>
        <begin position="340"/>
        <end position="357"/>
    </location>
</feature>
<dbReference type="OrthoDB" id="3437016at2759"/>
<dbReference type="Gene3D" id="1.20.1720.10">
    <property type="entry name" value="Multidrug resistance protein D"/>
    <property type="match status" value="1"/>
</dbReference>
<evidence type="ECO:0000256" key="5">
    <source>
        <dbReference type="ARBA" id="ARBA00023136"/>
    </source>
</evidence>
<feature type="compositionally biased region" description="Basic residues" evidence="6">
    <location>
        <begin position="531"/>
        <end position="540"/>
    </location>
</feature>
<feature type="transmembrane region" description="Helical" evidence="7">
    <location>
        <begin position="311"/>
        <end position="328"/>
    </location>
</feature>
<dbReference type="Gene3D" id="1.20.1250.20">
    <property type="entry name" value="MFS general substrate transporter like domains"/>
    <property type="match status" value="1"/>
</dbReference>
<dbReference type="PROSITE" id="PS50850">
    <property type="entry name" value="MFS"/>
    <property type="match status" value="1"/>
</dbReference>
<evidence type="ECO:0000256" key="1">
    <source>
        <dbReference type="ARBA" id="ARBA00004127"/>
    </source>
</evidence>
<feature type="transmembrane region" description="Helical" evidence="7">
    <location>
        <begin position="469"/>
        <end position="488"/>
    </location>
</feature>
<comment type="caution">
    <text evidence="9">The sequence shown here is derived from an EMBL/GenBank/DDBJ whole genome shotgun (WGS) entry which is preliminary data.</text>
</comment>
<keyword evidence="5 7" id="KW-0472">Membrane</keyword>
<dbReference type="Pfam" id="PF07690">
    <property type="entry name" value="MFS_1"/>
    <property type="match status" value="1"/>
</dbReference>
<comment type="subcellular location">
    <subcellularLocation>
        <location evidence="1">Endomembrane system</location>
        <topology evidence="1">Multi-pass membrane protein</topology>
    </subcellularLocation>
</comment>
<feature type="region of interest" description="Disordered" evidence="6">
    <location>
        <begin position="498"/>
        <end position="540"/>
    </location>
</feature>
<dbReference type="SUPFAM" id="SSF103473">
    <property type="entry name" value="MFS general substrate transporter"/>
    <property type="match status" value="1"/>
</dbReference>
<dbReference type="InterPro" id="IPR020846">
    <property type="entry name" value="MFS_dom"/>
</dbReference>
<dbReference type="InterPro" id="IPR011701">
    <property type="entry name" value="MFS"/>
</dbReference>
<protein>
    <submittedName>
        <fullName evidence="9">Vacuolar amino acid permease</fullName>
    </submittedName>
</protein>
<dbReference type="AlphaFoldDB" id="A0A9P5Z4E8"/>
<evidence type="ECO:0000256" key="6">
    <source>
        <dbReference type="SAM" id="MobiDB-lite"/>
    </source>
</evidence>
<keyword evidence="4 7" id="KW-1133">Transmembrane helix</keyword>
<dbReference type="GO" id="GO:0015174">
    <property type="term" value="F:basic amino acid transmembrane transporter activity"/>
    <property type="evidence" value="ECO:0007669"/>
    <property type="project" value="TreeGrafter"/>
</dbReference>
<keyword evidence="10" id="KW-1185">Reference proteome</keyword>
<feature type="transmembrane region" description="Helical" evidence="7">
    <location>
        <begin position="160"/>
        <end position="182"/>
    </location>
</feature>
<dbReference type="GO" id="GO:0012505">
    <property type="term" value="C:endomembrane system"/>
    <property type="evidence" value="ECO:0007669"/>
    <property type="project" value="UniProtKB-SubCell"/>
</dbReference>
<dbReference type="GO" id="GO:0000329">
    <property type="term" value="C:fungal-type vacuole membrane"/>
    <property type="evidence" value="ECO:0007669"/>
    <property type="project" value="TreeGrafter"/>
</dbReference>
<sequence>MSANGRNNILAGIWIAQFLSALNLTLVPTMLPSISSDFNKSNQASWVGTAYLLATCTFTPLYGRLSDVMGRRAANQSAILFAAIGILACGLSNSMEMLIVSRFVSGMGGGGIFTTAAIITSDMYNGRTRGFVQSIGGIFYGLGMGLGGSFGGFITDWLGWRWAFLVQTPLFFLSISLVTYNLTYVTPGSGMGTKYILKRIDYGGSLSLLGAVGSFLFFLGMRFNEGLPWSEPSVWMSLVCAVLFAILFIIIEIFVAVEPVLPPYLLTQKVPVLVGLSNAFVAVCNLSVTYYYPTWFQTVMLTSASTAGLHLLPNSLCISTGSLFAGWMMRRYGRYKTMNMIFGAFPFFAAMLMMQMRESSNQAHLWLTIMPLGFGNAIVLQTMFIALVSHLPESQMAVGTGFAQLLRGLGQVGGLAAASAVFQSRLDTELHARFPREAEELIRRIQHSARLVAVLPPDSQRIARDSYAASLKSVFMLAAGASLLAYFARLPIPDKRLDDTGNSLDSEESSASSDDASSTYEEIRDDEGKIVRPRRRLSSV</sequence>
<feature type="transmembrane region" description="Helical" evidence="7">
    <location>
        <begin position="99"/>
        <end position="119"/>
    </location>
</feature>
<feature type="transmembrane region" description="Helical" evidence="7">
    <location>
        <begin position="363"/>
        <end position="388"/>
    </location>
</feature>
<evidence type="ECO:0000256" key="4">
    <source>
        <dbReference type="ARBA" id="ARBA00022989"/>
    </source>
</evidence>
<dbReference type="GO" id="GO:0005886">
    <property type="term" value="C:plasma membrane"/>
    <property type="evidence" value="ECO:0007669"/>
    <property type="project" value="TreeGrafter"/>
</dbReference>
<feature type="transmembrane region" description="Helical" evidence="7">
    <location>
        <begin position="131"/>
        <end position="154"/>
    </location>
</feature>
<dbReference type="PANTHER" id="PTHR23501:SF191">
    <property type="entry name" value="VACUOLAR BASIC AMINO ACID TRANSPORTER 4"/>
    <property type="match status" value="1"/>
</dbReference>
<evidence type="ECO:0000259" key="8">
    <source>
        <dbReference type="PROSITE" id="PS50850"/>
    </source>
</evidence>
<dbReference type="EMBL" id="MU155180">
    <property type="protein sequence ID" value="KAF9481317.1"/>
    <property type="molecule type" value="Genomic_DNA"/>
</dbReference>
<keyword evidence="3 7" id="KW-0812">Transmembrane</keyword>
<evidence type="ECO:0000313" key="10">
    <source>
        <dbReference type="Proteomes" id="UP000807469"/>
    </source>
</evidence>
<dbReference type="PANTHER" id="PTHR23501">
    <property type="entry name" value="MAJOR FACILITATOR SUPERFAMILY"/>
    <property type="match status" value="1"/>
</dbReference>
<evidence type="ECO:0000313" key="9">
    <source>
        <dbReference type="EMBL" id="KAF9481317.1"/>
    </source>
</evidence>
<feature type="compositionally biased region" description="Low complexity" evidence="6">
    <location>
        <begin position="509"/>
        <end position="518"/>
    </location>
</feature>
<reference evidence="9" key="1">
    <citation type="submission" date="2020-11" db="EMBL/GenBank/DDBJ databases">
        <authorList>
            <consortium name="DOE Joint Genome Institute"/>
            <person name="Ahrendt S."/>
            <person name="Riley R."/>
            <person name="Andreopoulos W."/>
            <person name="Labutti K."/>
            <person name="Pangilinan J."/>
            <person name="Ruiz-Duenas F.J."/>
            <person name="Barrasa J.M."/>
            <person name="Sanchez-Garcia M."/>
            <person name="Camarero S."/>
            <person name="Miyauchi S."/>
            <person name="Serrano A."/>
            <person name="Linde D."/>
            <person name="Babiker R."/>
            <person name="Drula E."/>
            <person name="Ayuso-Fernandez I."/>
            <person name="Pacheco R."/>
            <person name="Padilla G."/>
            <person name="Ferreira P."/>
            <person name="Barriuso J."/>
            <person name="Kellner H."/>
            <person name="Castanera R."/>
            <person name="Alfaro M."/>
            <person name="Ramirez L."/>
            <person name="Pisabarro A.G."/>
            <person name="Kuo A."/>
            <person name="Tritt A."/>
            <person name="Lipzen A."/>
            <person name="He G."/>
            <person name="Yan M."/>
            <person name="Ng V."/>
            <person name="Cullen D."/>
            <person name="Martin F."/>
            <person name="Rosso M.-N."/>
            <person name="Henrissat B."/>
            <person name="Hibbett D."/>
            <person name="Martinez A.T."/>
            <person name="Grigoriev I.V."/>
        </authorList>
    </citation>
    <scope>NUCLEOTIDE SEQUENCE</scope>
    <source>
        <strain evidence="9">CIRM-BRFM 674</strain>
    </source>
</reference>
<evidence type="ECO:0000256" key="7">
    <source>
        <dbReference type="SAM" id="Phobius"/>
    </source>
</evidence>
<feature type="transmembrane region" description="Helical" evidence="7">
    <location>
        <begin position="202"/>
        <end position="223"/>
    </location>
</feature>
<feature type="transmembrane region" description="Helical" evidence="7">
    <location>
        <begin position="12"/>
        <end position="31"/>
    </location>
</feature>
<gene>
    <name evidence="9" type="ORF">BDN70DRAFT_930965</name>
</gene>
<proteinExistence type="predicted"/>
<evidence type="ECO:0000256" key="3">
    <source>
        <dbReference type="ARBA" id="ARBA00022692"/>
    </source>
</evidence>